<keyword evidence="2 4" id="KW-0413">Isomerase</keyword>
<dbReference type="OrthoDB" id="9788221at2"/>
<comment type="similarity">
    <text evidence="1">Belongs to the PhzF family.</text>
</comment>
<evidence type="ECO:0000256" key="2">
    <source>
        <dbReference type="ARBA" id="ARBA00023235"/>
    </source>
</evidence>
<evidence type="ECO:0000313" key="4">
    <source>
        <dbReference type="EMBL" id="QDU32003.1"/>
    </source>
</evidence>
<evidence type="ECO:0000256" key="1">
    <source>
        <dbReference type="ARBA" id="ARBA00008270"/>
    </source>
</evidence>
<sequence>MPNSLTSLPLYQVDAFTQTPFAGNPAAVCVLPEKERSPSHINDAWMQNLAAEMNLSETAFLQPLSRDSQNQFLIRWFTPAAEVELCGHATLASAHILYQTERHPEHQPLHFQTLHAGQLTCSLTTHNQILMDFPADTPQPLPIDQLPSELITHLNITSAEIVNAFKNSWDILLELKSESLVRNLTPNFHALAQFASRGIAVTAAADPNTDYDFVSRFFAPALRINEDPVTGSLHCVLAPYWAKKLNKNPLVAYQASSRGGLLNLHCKSHDNKHRIEIAGHATTIFNANLIL</sequence>
<dbReference type="PANTHER" id="PTHR13774:SF17">
    <property type="entry name" value="PHENAZINE BIOSYNTHESIS-LIKE DOMAIN-CONTAINING PROTEIN"/>
    <property type="match status" value="1"/>
</dbReference>
<keyword evidence="5" id="KW-1185">Reference proteome</keyword>
<dbReference type="GO" id="GO:0005737">
    <property type="term" value="C:cytoplasm"/>
    <property type="evidence" value="ECO:0007669"/>
    <property type="project" value="TreeGrafter"/>
</dbReference>
<dbReference type="EC" id="5.1.-.-" evidence="4"/>
<dbReference type="NCBIfam" id="TIGR00654">
    <property type="entry name" value="PhzF_family"/>
    <property type="match status" value="1"/>
</dbReference>
<gene>
    <name evidence="4" type="primary">yddE</name>
    <name evidence="4" type="ORF">KS4_00310</name>
</gene>
<feature type="active site" evidence="3">
    <location>
        <position position="57"/>
    </location>
</feature>
<evidence type="ECO:0000256" key="3">
    <source>
        <dbReference type="PIRSR" id="PIRSR016184-1"/>
    </source>
</evidence>
<accession>A0A517YP61</accession>
<proteinExistence type="inferred from homology"/>
<dbReference type="Proteomes" id="UP000317369">
    <property type="component" value="Chromosome"/>
</dbReference>
<dbReference type="InterPro" id="IPR003719">
    <property type="entry name" value="Phenazine_PhzF-like"/>
</dbReference>
<dbReference type="RefSeq" id="WP_145072848.1">
    <property type="nucleotide sequence ID" value="NZ_CP036425.1"/>
</dbReference>
<reference evidence="4 5" key="1">
    <citation type="submission" date="2019-02" db="EMBL/GenBank/DDBJ databases">
        <title>Deep-cultivation of Planctomycetes and their phenomic and genomic characterization uncovers novel biology.</title>
        <authorList>
            <person name="Wiegand S."/>
            <person name="Jogler M."/>
            <person name="Boedeker C."/>
            <person name="Pinto D."/>
            <person name="Vollmers J."/>
            <person name="Rivas-Marin E."/>
            <person name="Kohn T."/>
            <person name="Peeters S.H."/>
            <person name="Heuer A."/>
            <person name="Rast P."/>
            <person name="Oberbeckmann S."/>
            <person name="Bunk B."/>
            <person name="Jeske O."/>
            <person name="Meyerdierks A."/>
            <person name="Storesund J.E."/>
            <person name="Kallscheuer N."/>
            <person name="Luecker S."/>
            <person name="Lage O.M."/>
            <person name="Pohl T."/>
            <person name="Merkel B.J."/>
            <person name="Hornburger P."/>
            <person name="Mueller R.-W."/>
            <person name="Bruemmer F."/>
            <person name="Labrenz M."/>
            <person name="Spormann A.M."/>
            <person name="Op den Camp H."/>
            <person name="Overmann J."/>
            <person name="Amann R."/>
            <person name="Jetten M.S.M."/>
            <person name="Mascher T."/>
            <person name="Medema M.H."/>
            <person name="Devos D.P."/>
            <person name="Kaster A.-K."/>
            <person name="Ovreas L."/>
            <person name="Rohde M."/>
            <person name="Galperin M.Y."/>
            <person name="Jogler C."/>
        </authorList>
    </citation>
    <scope>NUCLEOTIDE SEQUENCE [LARGE SCALE GENOMIC DNA]</scope>
    <source>
        <strain evidence="4 5">KS4</strain>
    </source>
</reference>
<dbReference type="PIRSF" id="PIRSF016184">
    <property type="entry name" value="PhzC_PhzF"/>
    <property type="match status" value="1"/>
</dbReference>
<dbReference type="GO" id="GO:0016853">
    <property type="term" value="F:isomerase activity"/>
    <property type="evidence" value="ECO:0007669"/>
    <property type="project" value="UniProtKB-KW"/>
</dbReference>
<dbReference type="PANTHER" id="PTHR13774">
    <property type="entry name" value="PHENAZINE BIOSYNTHESIS PROTEIN"/>
    <property type="match status" value="1"/>
</dbReference>
<name>A0A517YP61_9BACT</name>
<evidence type="ECO:0000313" key="5">
    <source>
        <dbReference type="Proteomes" id="UP000317369"/>
    </source>
</evidence>
<dbReference type="AlphaFoldDB" id="A0A517YP61"/>
<dbReference type="KEGG" id="pcor:KS4_00310"/>
<protein>
    <submittedName>
        <fullName evidence="4">Putative isomerase YddE</fullName>
        <ecNumber evidence="4">5.1.-.-</ecNumber>
    </submittedName>
</protein>
<dbReference type="EMBL" id="CP036425">
    <property type="protein sequence ID" value="QDU32003.1"/>
    <property type="molecule type" value="Genomic_DNA"/>
</dbReference>
<organism evidence="4 5">
    <name type="scientific">Poriferisphaera corsica</name>
    <dbReference type="NCBI Taxonomy" id="2528020"/>
    <lineage>
        <taxon>Bacteria</taxon>
        <taxon>Pseudomonadati</taxon>
        <taxon>Planctomycetota</taxon>
        <taxon>Phycisphaerae</taxon>
        <taxon>Phycisphaerales</taxon>
        <taxon>Phycisphaeraceae</taxon>
        <taxon>Poriferisphaera</taxon>
    </lineage>
</organism>
<dbReference type="SUPFAM" id="SSF54506">
    <property type="entry name" value="Diaminopimelate epimerase-like"/>
    <property type="match status" value="1"/>
</dbReference>
<dbReference type="Pfam" id="PF02567">
    <property type="entry name" value="PhzC-PhzF"/>
    <property type="match status" value="1"/>
</dbReference>
<dbReference type="Gene3D" id="3.10.310.10">
    <property type="entry name" value="Diaminopimelate Epimerase, Chain A, domain 1"/>
    <property type="match status" value="2"/>
</dbReference>